<comment type="caution">
    <text evidence="3">The sequence shown here is derived from an EMBL/GenBank/DDBJ whole genome shotgun (WGS) entry which is preliminary data.</text>
</comment>
<evidence type="ECO:0000313" key="3">
    <source>
        <dbReference type="EMBL" id="OLQ14150.1"/>
    </source>
</evidence>
<gene>
    <name evidence="3" type="ORF">AK812_SmicGene1772</name>
</gene>
<organism evidence="3 4">
    <name type="scientific">Symbiodinium microadriaticum</name>
    <name type="common">Dinoflagellate</name>
    <name type="synonym">Zooxanthella microadriatica</name>
    <dbReference type="NCBI Taxonomy" id="2951"/>
    <lineage>
        <taxon>Eukaryota</taxon>
        <taxon>Sar</taxon>
        <taxon>Alveolata</taxon>
        <taxon>Dinophyceae</taxon>
        <taxon>Suessiales</taxon>
        <taxon>Symbiodiniaceae</taxon>
        <taxon>Symbiodinium</taxon>
    </lineage>
</organism>
<dbReference type="Proteomes" id="UP000186817">
    <property type="component" value="Unassembled WGS sequence"/>
</dbReference>
<protein>
    <submittedName>
        <fullName evidence="3">Uncharacterized protein</fullName>
    </submittedName>
</protein>
<reference evidence="3 4" key="1">
    <citation type="submission" date="2016-02" db="EMBL/GenBank/DDBJ databases">
        <title>Genome analysis of coral dinoflagellate symbionts highlights evolutionary adaptations to a symbiotic lifestyle.</title>
        <authorList>
            <person name="Aranda M."/>
            <person name="Li Y."/>
            <person name="Liew Y.J."/>
            <person name="Baumgarten S."/>
            <person name="Simakov O."/>
            <person name="Wilson M."/>
            <person name="Piel J."/>
            <person name="Ashoor H."/>
            <person name="Bougouffa S."/>
            <person name="Bajic V.B."/>
            <person name="Ryu T."/>
            <person name="Ravasi T."/>
            <person name="Bayer T."/>
            <person name="Micklem G."/>
            <person name="Kim H."/>
            <person name="Bhak J."/>
            <person name="Lajeunesse T.C."/>
            <person name="Voolstra C.R."/>
        </authorList>
    </citation>
    <scope>NUCLEOTIDE SEQUENCE [LARGE SCALE GENOMIC DNA]</scope>
    <source>
        <strain evidence="3 4">CCMP2467</strain>
    </source>
</reference>
<evidence type="ECO:0000256" key="1">
    <source>
        <dbReference type="SAM" id="MobiDB-lite"/>
    </source>
</evidence>
<accession>A0A1Q9F371</accession>
<keyword evidence="2" id="KW-1133">Transmembrane helix</keyword>
<evidence type="ECO:0000313" key="4">
    <source>
        <dbReference type="Proteomes" id="UP000186817"/>
    </source>
</evidence>
<feature type="region of interest" description="Disordered" evidence="1">
    <location>
        <begin position="1"/>
        <end position="21"/>
    </location>
</feature>
<proteinExistence type="predicted"/>
<sequence>MTGDNRNNVKGRTARYGDSHPGGRREGFLGYQNLSGVMASYVKNKWYENFTVDEKEVGKSRQDLPALIELMDRFDREDWTCSGTLFFTLYGILTGMSVEAAASRVGKGPDFSLAFVVIVCLLVCVSHTKLNGKDVAQTVARLALEKFLEPVLGDVFQLL</sequence>
<dbReference type="AlphaFoldDB" id="A0A1Q9F371"/>
<dbReference type="EMBL" id="LSRX01000019">
    <property type="protein sequence ID" value="OLQ14150.1"/>
    <property type="molecule type" value="Genomic_DNA"/>
</dbReference>
<feature type="transmembrane region" description="Helical" evidence="2">
    <location>
        <begin position="79"/>
        <end position="98"/>
    </location>
</feature>
<keyword evidence="2" id="KW-0472">Membrane</keyword>
<keyword evidence="4" id="KW-1185">Reference proteome</keyword>
<feature type="transmembrane region" description="Helical" evidence="2">
    <location>
        <begin position="110"/>
        <end position="128"/>
    </location>
</feature>
<keyword evidence="2" id="KW-0812">Transmembrane</keyword>
<name>A0A1Q9F371_SYMMI</name>
<evidence type="ECO:0000256" key="2">
    <source>
        <dbReference type="SAM" id="Phobius"/>
    </source>
</evidence>
<feature type="compositionally biased region" description="Polar residues" evidence="1">
    <location>
        <begin position="1"/>
        <end position="10"/>
    </location>
</feature>